<organism evidence="3 4">
    <name type="scientific">Fusarium piperis</name>
    <dbReference type="NCBI Taxonomy" id="1435070"/>
    <lineage>
        <taxon>Eukaryota</taxon>
        <taxon>Fungi</taxon>
        <taxon>Dikarya</taxon>
        <taxon>Ascomycota</taxon>
        <taxon>Pezizomycotina</taxon>
        <taxon>Sordariomycetes</taxon>
        <taxon>Hypocreomycetidae</taxon>
        <taxon>Hypocreales</taxon>
        <taxon>Nectriaceae</taxon>
        <taxon>Fusarium</taxon>
        <taxon>Fusarium solani species complex</taxon>
    </lineage>
</organism>
<dbReference type="GO" id="GO:0005525">
    <property type="term" value="F:GTP binding"/>
    <property type="evidence" value="ECO:0007669"/>
    <property type="project" value="UniProtKB-KW"/>
</dbReference>
<dbReference type="Pfam" id="PF00071">
    <property type="entry name" value="Ras"/>
    <property type="match status" value="1"/>
</dbReference>
<dbReference type="PANTHER" id="PTHR24072">
    <property type="entry name" value="RHO FAMILY GTPASE"/>
    <property type="match status" value="1"/>
</dbReference>
<accession>A0A9W8WDD0</accession>
<dbReference type="InterPro" id="IPR001806">
    <property type="entry name" value="Small_GTPase"/>
</dbReference>
<gene>
    <name evidence="3" type="ORF">N0V84_005612</name>
</gene>
<dbReference type="GO" id="GO:0007264">
    <property type="term" value="P:small GTPase-mediated signal transduction"/>
    <property type="evidence" value="ECO:0007669"/>
    <property type="project" value="InterPro"/>
</dbReference>
<dbReference type="EMBL" id="JAPEUR010000102">
    <property type="protein sequence ID" value="KAJ4320908.1"/>
    <property type="molecule type" value="Genomic_DNA"/>
</dbReference>
<keyword evidence="2" id="KW-0342">GTP-binding</keyword>
<sequence length="152" mass="16860">MTRLALYDTTGQENYERLRVLGYQSTSIFLVLARKTMSGFDLYDVEHKWIPEVIQYCPGTPYLIVATYKNKPGVEALPDNLIEGGRVAERAGAIGYTECDVEDATSVSAIFGKAIAKALGLDKTSGRLRDSLLRRPLKPLIETEQFGEKGLD</sequence>
<evidence type="ECO:0000256" key="1">
    <source>
        <dbReference type="ARBA" id="ARBA00022741"/>
    </source>
</evidence>
<evidence type="ECO:0000313" key="3">
    <source>
        <dbReference type="EMBL" id="KAJ4320908.1"/>
    </source>
</evidence>
<protein>
    <submittedName>
        <fullName evidence="3">Uncharacterized protein</fullName>
    </submittedName>
</protein>
<dbReference type="OrthoDB" id="19923at2759"/>
<dbReference type="GO" id="GO:0003924">
    <property type="term" value="F:GTPase activity"/>
    <property type="evidence" value="ECO:0007669"/>
    <property type="project" value="InterPro"/>
</dbReference>
<evidence type="ECO:0000313" key="4">
    <source>
        <dbReference type="Proteomes" id="UP001140502"/>
    </source>
</evidence>
<keyword evidence="4" id="KW-1185">Reference proteome</keyword>
<dbReference type="SMART" id="SM00174">
    <property type="entry name" value="RHO"/>
    <property type="match status" value="1"/>
</dbReference>
<proteinExistence type="predicted"/>
<dbReference type="Proteomes" id="UP001140502">
    <property type="component" value="Unassembled WGS sequence"/>
</dbReference>
<dbReference type="Gene3D" id="3.40.50.300">
    <property type="entry name" value="P-loop containing nucleotide triphosphate hydrolases"/>
    <property type="match status" value="1"/>
</dbReference>
<keyword evidence="1" id="KW-0547">Nucleotide-binding</keyword>
<dbReference type="AlphaFoldDB" id="A0A9W8WDD0"/>
<comment type="caution">
    <text evidence="3">The sequence shown here is derived from an EMBL/GenBank/DDBJ whole genome shotgun (WGS) entry which is preliminary data.</text>
</comment>
<reference evidence="3" key="1">
    <citation type="submission" date="2022-10" db="EMBL/GenBank/DDBJ databases">
        <title>Tapping the CABI collections for fungal endophytes: first genome assemblies for Collariella, Neodidymelliopsis, Ascochyta clinopodiicola, Didymella pomorum, Didymosphaeria variabile, Neocosmospora piperis and Neocucurbitaria cava.</title>
        <authorList>
            <person name="Hill R."/>
        </authorList>
    </citation>
    <scope>NUCLEOTIDE SEQUENCE</scope>
    <source>
        <strain evidence="3">IMI 366586</strain>
    </source>
</reference>
<dbReference type="InterPro" id="IPR003578">
    <property type="entry name" value="Small_GTPase_Rho"/>
</dbReference>
<dbReference type="SUPFAM" id="SSF52540">
    <property type="entry name" value="P-loop containing nucleoside triphosphate hydrolases"/>
    <property type="match status" value="1"/>
</dbReference>
<name>A0A9W8WDD0_9HYPO</name>
<evidence type="ECO:0000256" key="2">
    <source>
        <dbReference type="ARBA" id="ARBA00023134"/>
    </source>
</evidence>
<dbReference type="InterPro" id="IPR027417">
    <property type="entry name" value="P-loop_NTPase"/>
</dbReference>